<dbReference type="EnsemblPlants" id="AES60922">
    <property type="protein sequence ID" value="AES60922"/>
    <property type="gene ID" value="MTR_1g072480"/>
</dbReference>
<dbReference type="Proteomes" id="UP000002051">
    <property type="component" value="Unassembled WGS sequence"/>
</dbReference>
<dbReference type="Pfam" id="PF23247">
    <property type="entry name" value="LRR_RPS2"/>
    <property type="match status" value="1"/>
</dbReference>
<feature type="domain" description="Disease resistance protein At4g27190-like leucine-rich repeats" evidence="1">
    <location>
        <begin position="106"/>
        <end position="161"/>
    </location>
</feature>
<protein>
    <recommendedName>
        <fullName evidence="1">Disease resistance protein At4g27190-like leucine-rich repeats domain-containing protein</fullName>
    </recommendedName>
</protein>
<name>G7IEF3_MEDTR</name>
<dbReference type="EMBL" id="CM001217">
    <property type="protein sequence ID" value="AES60922.1"/>
    <property type="molecule type" value="Genomic_DNA"/>
</dbReference>
<dbReference type="HOGENOM" id="CLU_1392071_0_0_1"/>
<organism evidence="2 4">
    <name type="scientific">Medicago truncatula</name>
    <name type="common">Barrel medic</name>
    <name type="synonym">Medicago tribuloides</name>
    <dbReference type="NCBI Taxonomy" id="3880"/>
    <lineage>
        <taxon>Eukaryota</taxon>
        <taxon>Viridiplantae</taxon>
        <taxon>Streptophyta</taxon>
        <taxon>Embryophyta</taxon>
        <taxon>Tracheophyta</taxon>
        <taxon>Spermatophyta</taxon>
        <taxon>Magnoliopsida</taxon>
        <taxon>eudicotyledons</taxon>
        <taxon>Gunneridae</taxon>
        <taxon>Pentapetalae</taxon>
        <taxon>rosids</taxon>
        <taxon>fabids</taxon>
        <taxon>Fabales</taxon>
        <taxon>Fabaceae</taxon>
        <taxon>Papilionoideae</taxon>
        <taxon>50 kb inversion clade</taxon>
        <taxon>NPAAA clade</taxon>
        <taxon>Hologalegina</taxon>
        <taxon>IRL clade</taxon>
        <taxon>Trifolieae</taxon>
        <taxon>Medicago</taxon>
    </lineage>
</organism>
<sequence length="196" mass="22689">MDIEAREFWFQRETKQATRHNSQVQPITYYLLNYLPSDKWLGLSVAAPLQVSDHFAQFTSSADTTKVHHSILQVIWFAVVWEIWKERNNRLFNVKDCSVIQVIDKIKSLKLETVIVTDCPALKVVFETQSLQADGGMHIRLDMQLKTLTLKNLPMLKHIWHGILMKASSSETSAYWELLNAKPLIMFFPSPRTSQT</sequence>
<dbReference type="PaxDb" id="3880-AES60922"/>
<dbReference type="AlphaFoldDB" id="G7IEF3"/>
<evidence type="ECO:0000313" key="3">
    <source>
        <dbReference type="EnsemblPlants" id="AES60922"/>
    </source>
</evidence>
<dbReference type="InterPro" id="IPR057135">
    <property type="entry name" value="At4g27190-like_LRR"/>
</dbReference>
<evidence type="ECO:0000313" key="4">
    <source>
        <dbReference type="Proteomes" id="UP000002051"/>
    </source>
</evidence>
<reference evidence="2 4" key="1">
    <citation type="journal article" date="2011" name="Nature">
        <title>The Medicago genome provides insight into the evolution of rhizobial symbioses.</title>
        <authorList>
            <person name="Young N.D."/>
            <person name="Debelle F."/>
            <person name="Oldroyd G.E."/>
            <person name="Geurts R."/>
            <person name="Cannon S.B."/>
            <person name="Udvardi M.K."/>
            <person name="Benedito V.A."/>
            <person name="Mayer K.F."/>
            <person name="Gouzy J."/>
            <person name="Schoof H."/>
            <person name="Van de Peer Y."/>
            <person name="Proost S."/>
            <person name="Cook D.R."/>
            <person name="Meyers B.C."/>
            <person name="Spannagl M."/>
            <person name="Cheung F."/>
            <person name="De Mita S."/>
            <person name="Krishnakumar V."/>
            <person name="Gundlach H."/>
            <person name="Zhou S."/>
            <person name="Mudge J."/>
            <person name="Bharti A.K."/>
            <person name="Murray J.D."/>
            <person name="Naoumkina M.A."/>
            <person name="Rosen B."/>
            <person name="Silverstein K.A."/>
            <person name="Tang H."/>
            <person name="Rombauts S."/>
            <person name="Zhao P.X."/>
            <person name="Zhou P."/>
            <person name="Barbe V."/>
            <person name="Bardou P."/>
            <person name="Bechner M."/>
            <person name="Bellec A."/>
            <person name="Berger A."/>
            <person name="Berges H."/>
            <person name="Bidwell S."/>
            <person name="Bisseling T."/>
            <person name="Choisne N."/>
            <person name="Couloux A."/>
            <person name="Denny R."/>
            <person name="Deshpande S."/>
            <person name="Dai X."/>
            <person name="Doyle J.J."/>
            <person name="Dudez A.M."/>
            <person name="Farmer A.D."/>
            <person name="Fouteau S."/>
            <person name="Franken C."/>
            <person name="Gibelin C."/>
            <person name="Gish J."/>
            <person name="Goldstein S."/>
            <person name="Gonzalez A.J."/>
            <person name="Green P.J."/>
            <person name="Hallab A."/>
            <person name="Hartog M."/>
            <person name="Hua A."/>
            <person name="Humphray S.J."/>
            <person name="Jeong D.H."/>
            <person name="Jing Y."/>
            <person name="Jocker A."/>
            <person name="Kenton S.M."/>
            <person name="Kim D.J."/>
            <person name="Klee K."/>
            <person name="Lai H."/>
            <person name="Lang C."/>
            <person name="Lin S."/>
            <person name="Macmil S.L."/>
            <person name="Magdelenat G."/>
            <person name="Matthews L."/>
            <person name="McCorrison J."/>
            <person name="Monaghan E.L."/>
            <person name="Mun J.H."/>
            <person name="Najar F.Z."/>
            <person name="Nicholson C."/>
            <person name="Noirot C."/>
            <person name="O'Bleness M."/>
            <person name="Paule C.R."/>
            <person name="Poulain J."/>
            <person name="Prion F."/>
            <person name="Qin B."/>
            <person name="Qu C."/>
            <person name="Retzel E.F."/>
            <person name="Riddle C."/>
            <person name="Sallet E."/>
            <person name="Samain S."/>
            <person name="Samson N."/>
            <person name="Sanders I."/>
            <person name="Saurat O."/>
            <person name="Scarpelli C."/>
            <person name="Schiex T."/>
            <person name="Segurens B."/>
            <person name="Severin A.J."/>
            <person name="Sherrier D.J."/>
            <person name="Shi R."/>
            <person name="Sims S."/>
            <person name="Singer S.R."/>
            <person name="Sinharoy S."/>
            <person name="Sterck L."/>
            <person name="Viollet A."/>
            <person name="Wang B.B."/>
            <person name="Wang K."/>
            <person name="Wang M."/>
            <person name="Wang X."/>
            <person name="Warfsmann J."/>
            <person name="Weissenbach J."/>
            <person name="White D.D."/>
            <person name="White J.D."/>
            <person name="Wiley G.B."/>
            <person name="Wincker P."/>
            <person name="Xing Y."/>
            <person name="Yang L."/>
            <person name="Yao Z."/>
            <person name="Ying F."/>
            <person name="Zhai J."/>
            <person name="Zhou L."/>
            <person name="Zuber A."/>
            <person name="Denarie J."/>
            <person name="Dixon R.A."/>
            <person name="May G.D."/>
            <person name="Schwartz D.C."/>
            <person name="Rogers J."/>
            <person name="Quetier F."/>
            <person name="Town C.D."/>
            <person name="Roe B.A."/>
        </authorList>
    </citation>
    <scope>NUCLEOTIDE SEQUENCE [LARGE SCALE GENOMIC DNA]</scope>
    <source>
        <strain evidence="2">A17</strain>
        <strain evidence="3 4">cv. Jemalong A17</strain>
    </source>
</reference>
<evidence type="ECO:0000313" key="2">
    <source>
        <dbReference type="EMBL" id="AES60922.1"/>
    </source>
</evidence>
<proteinExistence type="predicted"/>
<reference evidence="2 4" key="2">
    <citation type="journal article" date="2014" name="BMC Genomics">
        <title>An improved genome release (version Mt4.0) for the model legume Medicago truncatula.</title>
        <authorList>
            <person name="Tang H."/>
            <person name="Krishnakumar V."/>
            <person name="Bidwell S."/>
            <person name="Rosen B."/>
            <person name="Chan A."/>
            <person name="Zhou S."/>
            <person name="Gentzbittel L."/>
            <person name="Childs K.L."/>
            <person name="Yandell M."/>
            <person name="Gundlach H."/>
            <person name="Mayer K.F."/>
            <person name="Schwartz D.C."/>
            <person name="Town C.D."/>
        </authorList>
    </citation>
    <scope>GENOME REANNOTATION</scope>
    <source>
        <strain evidence="3 4">cv. Jemalong A17</strain>
    </source>
</reference>
<accession>G7IEF3</accession>
<reference evidence="3" key="3">
    <citation type="submission" date="2015-04" db="UniProtKB">
        <authorList>
            <consortium name="EnsemblPlants"/>
        </authorList>
    </citation>
    <scope>IDENTIFICATION</scope>
    <source>
        <strain evidence="3">cv. Jemalong A17</strain>
    </source>
</reference>
<evidence type="ECO:0000259" key="1">
    <source>
        <dbReference type="Pfam" id="PF23247"/>
    </source>
</evidence>
<keyword evidence="4" id="KW-1185">Reference proteome</keyword>
<gene>
    <name evidence="2" type="ordered locus">MTR_1g072480</name>
</gene>